<keyword evidence="2" id="KW-1185">Reference proteome</keyword>
<comment type="caution">
    <text evidence="1">The sequence shown here is derived from an EMBL/GenBank/DDBJ whole genome shotgun (WGS) entry which is preliminary data.</text>
</comment>
<evidence type="ECO:0000313" key="1">
    <source>
        <dbReference type="EMBL" id="MFO2475849.1"/>
    </source>
</evidence>
<organism evidence="1 2">
    <name type="scientific">Pseudomonas imrae</name>
    <dbReference type="NCBI Taxonomy" id="2992837"/>
    <lineage>
        <taxon>Bacteria</taxon>
        <taxon>Pseudomonadati</taxon>
        <taxon>Pseudomonadota</taxon>
        <taxon>Gammaproteobacteria</taxon>
        <taxon>Pseudomonadales</taxon>
        <taxon>Pseudomonadaceae</taxon>
        <taxon>Pseudomonas</taxon>
    </lineage>
</organism>
<accession>A0ACC7PAE3</accession>
<evidence type="ECO:0000313" key="2">
    <source>
        <dbReference type="Proteomes" id="UP001637618"/>
    </source>
</evidence>
<gene>
    <name evidence="1" type="primary">sctJ</name>
    <name evidence="1" type="ORF">OOJ96_00310</name>
</gene>
<sequence length="277" mass="30756">MRGFQYKYCWLLLIVLLGGCGESVELHRQLSEQEANEVIAELENKQIRAQKVPAKDGVVVRVEAKDIGRAVRTLEAVGLPRHARSTLGDIFRKEGVISTPLEERARYIYALSQELEYTLTNIDGVIVARVHVVLPERIAPGEPVQPASASVFIKHDPRLEPDSIQPRVRRMVASGIPGMATAVDNPQKLTVVFVPAAAYQEEKALTHIGPFLIASEDASFWRNVLVLLIILPLLAVVGALFWFKRRSVAAPTAGEIRYPEASWPSPSAYERPENPRP</sequence>
<proteinExistence type="predicted"/>
<dbReference type="EMBL" id="JAPEQY010000001">
    <property type="protein sequence ID" value="MFO2475849.1"/>
    <property type="molecule type" value="Genomic_DNA"/>
</dbReference>
<keyword evidence="1" id="KW-0449">Lipoprotein</keyword>
<name>A0ACC7PAE3_9PSED</name>
<protein>
    <submittedName>
        <fullName evidence="1">Type III secretion inner membrane ring lipoprotein SctJ</fullName>
    </submittedName>
</protein>
<reference evidence="1" key="1">
    <citation type="submission" date="2022-11" db="EMBL/GenBank/DDBJ databases">
        <title>Draft genome sequences of strains of Pseudomonas imrae sp. nov.</title>
        <authorList>
            <person name="Salva Serra F."/>
            <person name="Nimje P."/>
            <person name="Moore E.R.B."/>
            <person name="Marathe N.P."/>
        </authorList>
    </citation>
    <scope>NUCLEOTIDE SEQUENCE</scope>
    <source>
        <strain evidence="1">15FMM2</strain>
    </source>
</reference>
<dbReference type="Proteomes" id="UP001637618">
    <property type="component" value="Unassembled WGS sequence"/>
</dbReference>